<reference evidence="2" key="1">
    <citation type="journal article" date="2012" name="Proc. Natl. Acad. Sci. U.S.A.">
        <title>Genome sequence of the button mushroom Agaricus bisporus reveals mechanisms governing adaptation to a humic-rich ecological niche.</title>
        <authorList>
            <person name="Morin E."/>
            <person name="Kohler A."/>
            <person name="Baker A.R."/>
            <person name="Foulongne-Oriol M."/>
            <person name="Lombard V."/>
            <person name="Nagy L.G."/>
            <person name="Ohm R.A."/>
            <person name="Patyshakuliyeva A."/>
            <person name="Brun A."/>
            <person name="Aerts A.L."/>
            <person name="Bailey A.M."/>
            <person name="Billette C."/>
            <person name="Coutinho P.M."/>
            <person name="Deakin G."/>
            <person name="Doddapaneni H."/>
            <person name="Floudas D."/>
            <person name="Grimwood J."/>
            <person name="Hilden K."/>
            <person name="Kuees U."/>
            <person name="LaButti K.M."/>
            <person name="Lapidus A."/>
            <person name="Lindquist E.A."/>
            <person name="Lucas S.M."/>
            <person name="Murat C."/>
            <person name="Riley R.W."/>
            <person name="Salamov A.A."/>
            <person name="Schmutz J."/>
            <person name="Subramanian V."/>
            <person name="Woesten H.A.B."/>
            <person name="Xu J."/>
            <person name="Eastwood D.C."/>
            <person name="Foster G.D."/>
            <person name="Sonnenberg A.S."/>
            <person name="Cullen D."/>
            <person name="de Vries R.P."/>
            <person name="Lundell T."/>
            <person name="Hibbett D.S."/>
            <person name="Henrissat B."/>
            <person name="Burton K.S."/>
            <person name="Kerrigan R.W."/>
            <person name="Challen M.P."/>
            <person name="Grigoriev I.V."/>
            <person name="Martin F."/>
        </authorList>
    </citation>
    <scope>NUCLEOTIDE SEQUENCE [LARGE SCALE GENOMIC DNA]</scope>
    <source>
        <strain evidence="2">JB137-S8 / ATCC MYA-4627 / FGSC 10392</strain>
    </source>
</reference>
<dbReference type="AlphaFoldDB" id="K5W411"/>
<organism evidence="1 2">
    <name type="scientific">Agaricus bisporus var. burnettii (strain JB137-S8 / ATCC MYA-4627 / FGSC 10392)</name>
    <name type="common">White button mushroom</name>
    <dbReference type="NCBI Taxonomy" id="597362"/>
    <lineage>
        <taxon>Eukaryota</taxon>
        <taxon>Fungi</taxon>
        <taxon>Dikarya</taxon>
        <taxon>Basidiomycota</taxon>
        <taxon>Agaricomycotina</taxon>
        <taxon>Agaricomycetes</taxon>
        <taxon>Agaricomycetidae</taxon>
        <taxon>Agaricales</taxon>
        <taxon>Agaricineae</taxon>
        <taxon>Agaricaceae</taxon>
        <taxon>Agaricus</taxon>
    </lineage>
</organism>
<dbReference type="InParanoid" id="K5W411"/>
<dbReference type="Proteomes" id="UP000008493">
    <property type="component" value="Unassembled WGS sequence"/>
</dbReference>
<gene>
    <name evidence="1" type="ORF">AGABI1DRAFT_83019</name>
</gene>
<dbReference type="KEGG" id="abp:AGABI1DRAFT83019"/>
<dbReference type="OMA" id="IDDYTTI"/>
<dbReference type="EMBL" id="JH971387">
    <property type="protein sequence ID" value="EKM81529.1"/>
    <property type="molecule type" value="Genomic_DNA"/>
</dbReference>
<accession>K5W411</accession>
<proteinExistence type="predicted"/>
<sequence>MENRSAKVASLIDDYTTITSGSCRHCCQEPTSTCLWCLKHLINVGREGDSMV</sequence>
<dbReference type="GeneID" id="18831880"/>
<keyword evidence="2" id="KW-1185">Reference proteome</keyword>
<protein>
    <submittedName>
        <fullName evidence="1">Uncharacterized protein</fullName>
    </submittedName>
</protein>
<dbReference type="HOGENOM" id="CLU_3086670_0_0_1"/>
<name>K5W411_AGABU</name>
<dbReference type="RefSeq" id="XP_007327427.1">
    <property type="nucleotide sequence ID" value="XM_007327365.1"/>
</dbReference>
<evidence type="ECO:0000313" key="2">
    <source>
        <dbReference type="Proteomes" id="UP000008493"/>
    </source>
</evidence>
<evidence type="ECO:0000313" key="1">
    <source>
        <dbReference type="EMBL" id="EKM81529.1"/>
    </source>
</evidence>